<dbReference type="PATRIC" id="fig|362413.3.peg.833"/>
<dbReference type="Pfam" id="PF03803">
    <property type="entry name" value="Scramblase"/>
    <property type="match status" value="1"/>
</dbReference>
<comment type="caution">
    <text evidence="1">The sequence shown here is derived from an EMBL/GenBank/DDBJ whole genome shotgun (WGS) entry which is preliminary data.</text>
</comment>
<dbReference type="PANTHER" id="PTHR23248">
    <property type="entry name" value="PHOSPHOLIPID SCRAMBLASE-RELATED"/>
    <property type="match status" value="1"/>
</dbReference>
<dbReference type="SUPFAM" id="SSF54518">
    <property type="entry name" value="Tubby C-terminal domain-like"/>
    <property type="match status" value="1"/>
</dbReference>
<accession>A0A0Q0WT85</accession>
<dbReference type="AlphaFoldDB" id="A0A0Q0WT85"/>
<gene>
    <name evidence="1" type="ORF">RC62_857</name>
</gene>
<dbReference type="InterPro" id="IPR025659">
    <property type="entry name" value="Tubby-like_C"/>
</dbReference>
<name>A0A0Q0WT85_9FLAO</name>
<dbReference type="InterPro" id="IPR038595">
    <property type="entry name" value="LOR_sf"/>
</dbReference>
<organism evidence="1 2">
    <name type="scientific">Flavobacterium aquidurense</name>
    <dbReference type="NCBI Taxonomy" id="362413"/>
    <lineage>
        <taxon>Bacteria</taxon>
        <taxon>Pseudomonadati</taxon>
        <taxon>Bacteroidota</taxon>
        <taxon>Flavobacteriia</taxon>
        <taxon>Flavobacteriales</taxon>
        <taxon>Flavobacteriaceae</taxon>
        <taxon>Flavobacterium</taxon>
    </lineage>
</organism>
<dbReference type="Proteomes" id="UP000050443">
    <property type="component" value="Unassembled WGS sequence"/>
</dbReference>
<dbReference type="GO" id="GO:0005886">
    <property type="term" value="C:plasma membrane"/>
    <property type="evidence" value="ECO:0007669"/>
    <property type="project" value="TreeGrafter"/>
</dbReference>
<dbReference type="PANTHER" id="PTHR23248:SF9">
    <property type="entry name" value="PHOSPHOLIPID SCRAMBLASE"/>
    <property type="match status" value="1"/>
</dbReference>
<reference evidence="1 2" key="1">
    <citation type="submission" date="2014-09" db="EMBL/GenBank/DDBJ databases">
        <title>Genome sequence of Flavobacterium aquidurense RC62.</title>
        <authorList>
            <person name="Kim J.F."/>
            <person name="Kwak M.-J."/>
        </authorList>
    </citation>
    <scope>NUCLEOTIDE SEQUENCE [LARGE SCALE GENOMIC DNA]</scope>
    <source>
        <strain evidence="1 2">RC62</strain>
    </source>
</reference>
<dbReference type="OrthoDB" id="652307at2"/>
<dbReference type="GO" id="GO:0017128">
    <property type="term" value="F:phospholipid scramblase activity"/>
    <property type="evidence" value="ECO:0007669"/>
    <property type="project" value="InterPro"/>
</dbReference>
<dbReference type="STRING" id="362413.RC62_857"/>
<dbReference type="InterPro" id="IPR005552">
    <property type="entry name" value="Scramblase"/>
</dbReference>
<dbReference type="Gene3D" id="2.40.160.200">
    <property type="entry name" value="LURP1-related"/>
    <property type="match status" value="1"/>
</dbReference>
<evidence type="ECO:0000313" key="1">
    <source>
        <dbReference type="EMBL" id="KQB39179.1"/>
    </source>
</evidence>
<sequence length="195" mass="22501">MNPILNQNLFLVKEHIGMFKAANNYDIYNPESNEIIMNCRENNLGFFTKMFRFTDYKRMTPFDIEITTASGEKIISVKRGIAWFRSTVEVFDEKDRLVGTFKQKIFSIGGKFEILDKNEKTAATLQGKWTGWDFKFSHENKQLAQVSKKWAGIGKEFFTSADNYVLQIEETVPGDSPLRQLILAAVMCIDMVLKE</sequence>
<dbReference type="EMBL" id="JRLF01000012">
    <property type="protein sequence ID" value="KQB39179.1"/>
    <property type="molecule type" value="Genomic_DNA"/>
</dbReference>
<dbReference type="RefSeq" id="WP_055095469.1">
    <property type="nucleotide sequence ID" value="NZ_JRLF01000012.1"/>
</dbReference>
<protein>
    <submittedName>
        <fullName evidence="1">Scramblase family protein</fullName>
    </submittedName>
</protein>
<proteinExistence type="predicted"/>
<evidence type="ECO:0000313" key="2">
    <source>
        <dbReference type="Proteomes" id="UP000050443"/>
    </source>
</evidence>